<evidence type="ECO:0000313" key="4">
    <source>
        <dbReference type="Proteomes" id="UP000800200"/>
    </source>
</evidence>
<evidence type="ECO:0000256" key="1">
    <source>
        <dbReference type="SAM" id="MobiDB-lite"/>
    </source>
</evidence>
<reference evidence="3" key="1">
    <citation type="journal article" date="2020" name="Stud. Mycol.">
        <title>101 Dothideomycetes genomes: a test case for predicting lifestyles and emergence of pathogens.</title>
        <authorList>
            <person name="Haridas S."/>
            <person name="Albert R."/>
            <person name="Binder M."/>
            <person name="Bloem J."/>
            <person name="Labutti K."/>
            <person name="Salamov A."/>
            <person name="Andreopoulos B."/>
            <person name="Baker S."/>
            <person name="Barry K."/>
            <person name="Bills G."/>
            <person name="Bluhm B."/>
            <person name="Cannon C."/>
            <person name="Castanera R."/>
            <person name="Culley D."/>
            <person name="Daum C."/>
            <person name="Ezra D."/>
            <person name="Gonzalez J."/>
            <person name="Henrissat B."/>
            <person name="Kuo A."/>
            <person name="Liang C."/>
            <person name="Lipzen A."/>
            <person name="Lutzoni F."/>
            <person name="Magnuson J."/>
            <person name="Mondo S."/>
            <person name="Nolan M."/>
            <person name="Ohm R."/>
            <person name="Pangilinan J."/>
            <person name="Park H.-J."/>
            <person name="Ramirez L."/>
            <person name="Alfaro M."/>
            <person name="Sun H."/>
            <person name="Tritt A."/>
            <person name="Yoshinaga Y."/>
            <person name="Zwiers L.-H."/>
            <person name="Turgeon B."/>
            <person name="Goodwin S."/>
            <person name="Spatafora J."/>
            <person name="Crous P."/>
            <person name="Grigoriev I."/>
        </authorList>
    </citation>
    <scope>NUCLEOTIDE SEQUENCE</scope>
    <source>
        <strain evidence="3">CBS 207.26</strain>
    </source>
</reference>
<gene>
    <name evidence="3" type="ORF">K469DRAFT_733339</name>
</gene>
<feature type="region of interest" description="Disordered" evidence="1">
    <location>
        <begin position="150"/>
        <end position="174"/>
    </location>
</feature>
<protein>
    <submittedName>
        <fullName evidence="3">Uncharacterized protein</fullName>
    </submittedName>
</protein>
<name>A0A6A6EIV9_9PEZI</name>
<organism evidence="3 4">
    <name type="scientific">Zopfia rhizophila CBS 207.26</name>
    <dbReference type="NCBI Taxonomy" id="1314779"/>
    <lineage>
        <taxon>Eukaryota</taxon>
        <taxon>Fungi</taxon>
        <taxon>Dikarya</taxon>
        <taxon>Ascomycota</taxon>
        <taxon>Pezizomycotina</taxon>
        <taxon>Dothideomycetes</taxon>
        <taxon>Dothideomycetes incertae sedis</taxon>
        <taxon>Zopfiaceae</taxon>
        <taxon>Zopfia</taxon>
    </lineage>
</organism>
<keyword evidence="4" id="KW-1185">Reference proteome</keyword>
<dbReference type="OrthoDB" id="3642826at2759"/>
<feature type="signal peptide" evidence="2">
    <location>
        <begin position="1"/>
        <end position="30"/>
    </location>
</feature>
<evidence type="ECO:0000313" key="3">
    <source>
        <dbReference type="EMBL" id="KAF2190648.1"/>
    </source>
</evidence>
<dbReference type="EMBL" id="ML994618">
    <property type="protein sequence ID" value="KAF2190648.1"/>
    <property type="molecule type" value="Genomic_DNA"/>
</dbReference>
<keyword evidence="2" id="KW-0732">Signal</keyword>
<proteinExistence type="predicted"/>
<evidence type="ECO:0000256" key="2">
    <source>
        <dbReference type="SAM" id="SignalP"/>
    </source>
</evidence>
<feature type="chain" id="PRO_5025434231" evidence="2">
    <location>
        <begin position="31"/>
        <end position="519"/>
    </location>
</feature>
<accession>A0A6A6EIV9</accession>
<dbReference type="Proteomes" id="UP000800200">
    <property type="component" value="Unassembled WGS sequence"/>
</dbReference>
<dbReference type="AlphaFoldDB" id="A0A6A6EIV9"/>
<sequence>MFLPVHRHDGRVVVLLLFQTLCLCATWAQAATTLPQGGIASDASIASLSATVALIPSAPSRHSPQKVHIRIAKTDFGIWLSTEFTVLIPSGPIRSESIPSGPTPSGLISSAPAPSGLIPPGPRPSGVIPSGPALIPSATIDRPMSIQTVGTNLETGANGGPTPVKPPMESTDEALKPVPPATTAPGNPNGHHEITEPNLTVTGPCRGCSPVIEISVTGFDNWPQSPVAEQAGSSKAPPSQATITAGSSQLIISKQTSGNSFIIGGSTTVAAGQTVTIDNTPVVVQTTAGRTEVVVGGINTVPLLPNSPESAGSQITEAPILSPLTIAGQTITANAASQFIIGSQTLQPGGPAITVDGTTISLLPSATAVVINGVTSTLAQAYGAVLTTTTAPLLTVGGRVYTANRAGYYILGPGTTLVPGGAPVTISGTVISLGSEGTMAVIQGSTSFMTPVSTIVTLTRPDGLAGGAFSSGGNFAQSTAKATSGAASGRGIASFGAGGWLEGCFMLGVLGLGWLAVWL</sequence>
<feature type="region of interest" description="Disordered" evidence="1">
    <location>
        <begin position="91"/>
        <end position="130"/>
    </location>
</feature>